<feature type="compositionally biased region" description="Basic residues" evidence="1">
    <location>
        <begin position="21"/>
        <end position="31"/>
    </location>
</feature>
<accession>A0A392T9X7</accession>
<organism evidence="2 3">
    <name type="scientific">Trifolium medium</name>
    <dbReference type="NCBI Taxonomy" id="97028"/>
    <lineage>
        <taxon>Eukaryota</taxon>
        <taxon>Viridiplantae</taxon>
        <taxon>Streptophyta</taxon>
        <taxon>Embryophyta</taxon>
        <taxon>Tracheophyta</taxon>
        <taxon>Spermatophyta</taxon>
        <taxon>Magnoliopsida</taxon>
        <taxon>eudicotyledons</taxon>
        <taxon>Gunneridae</taxon>
        <taxon>Pentapetalae</taxon>
        <taxon>rosids</taxon>
        <taxon>fabids</taxon>
        <taxon>Fabales</taxon>
        <taxon>Fabaceae</taxon>
        <taxon>Papilionoideae</taxon>
        <taxon>50 kb inversion clade</taxon>
        <taxon>NPAAA clade</taxon>
        <taxon>Hologalegina</taxon>
        <taxon>IRL clade</taxon>
        <taxon>Trifolieae</taxon>
        <taxon>Trifolium</taxon>
    </lineage>
</organism>
<evidence type="ECO:0000313" key="3">
    <source>
        <dbReference type="Proteomes" id="UP000265520"/>
    </source>
</evidence>
<dbReference type="EMBL" id="LXQA010527276">
    <property type="protein sequence ID" value="MCI57334.1"/>
    <property type="molecule type" value="Genomic_DNA"/>
</dbReference>
<reference evidence="2 3" key="1">
    <citation type="journal article" date="2018" name="Front. Plant Sci.">
        <title>Red Clover (Trifolium pratense) and Zigzag Clover (T. medium) - A Picture of Genomic Similarities and Differences.</title>
        <authorList>
            <person name="Dluhosova J."/>
            <person name="Istvanek J."/>
            <person name="Nedelnik J."/>
            <person name="Repkova J."/>
        </authorList>
    </citation>
    <scope>NUCLEOTIDE SEQUENCE [LARGE SCALE GENOMIC DNA]</scope>
    <source>
        <strain evidence="3">cv. 10/8</strain>
        <tissue evidence="2">Leaf</tissue>
    </source>
</reference>
<feature type="non-terminal residue" evidence="2">
    <location>
        <position position="1"/>
    </location>
</feature>
<protein>
    <submittedName>
        <fullName evidence="2">Uncharacterized protein</fullName>
    </submittedName>
</protein>
<sequence>PRQIRSVKDQKHQPRILKAAAAKRRRQRFTPKHQQTTTRTPGCHRPEYYSNRGRAPQRWQRPTRRQPQTQFRTMTGGGKESKGEK</sequence>
<feature type="compositionally biased region" description="Basic and acidic residues" evidence="1">
    <location>
        <begin position="1"/>
        <end position="12"/>
    </location>
</feature>
<feature type="region of interest" description="Disordered" evidence="1">
    <location>
        <begin position="1"/>
        <end position="85"/>
    </location>
</feature>
<comment type="caution">
    <text evidence="2">The sequence shown here is derived from an EMBL/GenBank/DDBJ whole genome shotgun (WGS) entry which is preliminary data.</text>
</comment>
<name>A0A392T9X7_9FABA</name>
<feature type="compositionally biased region" description="Low complexity" evidence="1">
    <location>
        <begin position="56"/>
        <end position="73"/>
    </location>
</feature>
<evidence type="ECO:0000256" key="1">
    <source>
        <dbReference type="SAM" id="MobiDB-lite"/>
    </source>
</evidence>
<keyword evidence="3" id="KW-1185">Reference proteome</keyword>
<dbReference type="AlphaFoldDB" id="A0A392T9X7"/>
<evidence type="ECO:0000313" key="2">
    <source>
        <dbReference type="EMBL" id="MCI57334.1"/>
    </source>
</evidence>
<proteinExistence type="predicted"/>
<dbReference type="Proteomes" id="UP000265520">
    <property type="component" value="Unassembled WGS sequence"/>
</dbReference>